<dbReference type="InParanoid" id="G8JSB6"/>
<feature type="coiled-coil region" evidence="7">
    <location>
        <begin position="369"/>
        <end position="403"/>
    </location>
</feature>
<feature type="compositionally biased region" description="Polar residues" evidence="8">
    <location>
        <begin position="458"/>
        <end position="468"/>
    </location>
</feature>
<dbReference type="EMBL" id="CP002500">
    <property type="protein sequence ID" value="AET39638.1"/>
    <property type="molecule type" value="Genomic_DNA"/>
</dbReference>
<dbReference type="InterPro" id="IPR037818">
    <property type="entry name" value="TAF8"/>
</dbReference>
<comment type="similarity">
    <text evidence="2">Belongs to the TAF8 family.</text>
</comment>
<accession>G8JSB6</accession>
<dbReference type="STRING" id="931890.G8JSB6"/>
<keyword evidence="11" id="KW-1185">Reference proteome</keyword>
<dbReference type="Pfam" id="PF10406">
    <property type="entry name" value="TAF8_C"/>
    <property type="match status" value="1"/>
</dbReference>
<dbReference type="AlphaFoldDB" id="G8JSB6"/>
<sequence length="520" mass="59332">MTTDIKSSDGSTEGAKEFIQLKKLPGLQEVAKHNPMQILLSQSVALQLKTMKSDFSITELGFNNMMQFIEMQMNDMFQILHRFANIQRRNEISIKDLKLFLKGTGIEVQSLYDEFEKSRYIKKTYEAEFKNIERQSLDLVEKWQKPLRDEELLSSNHAEFFFKDVDILNLVPPTNINNSYVPTWLPEFPPDHTYKFTAIYNKPISDERQMKRMLFEEGKLSEKALLNMLGSAQAKMLKVEDEETIAQTYKESQEETQLIYGVEKQRPRRENAYVGGNSTNNDDLPLNSSHSKGFNIQEYARSRIGLARRKVEEFENHKLQAQKNPFIRASSICSPYGNAQKTTRKAAEREFNILLRRSYVGVLKSIPKLRQLKANEMAAAIERERIKQKEREMELEKKHLQQGVVDLNALHEDALLADLDSTDSEDDEPMMGSKKQELGFSEIANPLQAKKILAQDSTLNVSSDIESTSSARPSSKPPQQQPLQDVTTPPASENTTSPHHSAIHLTPTGPLIGSTPFVPH</sequence>
<evidence type="ECO:0000256" key="1">
    <source>
        <dbReference type="ARBA" id="ARBA00004123"/>
    </source>
</evidence>
<feature type="domain" description="Transcription factor TFIID subunit 8 C-terminal" evidence="9">
    <location>
        <begin position="180"/>
        <end position="228"/>
    </location>
</feature>
<evidence type="ECO:0000313" key="11">
    <source>
        <dbReference type="Proteomes" id="UP000006790"/>
    </source>
</evidence>
<dbReference type="CDD" id="cd08049">
    <property type="entry name" value="TAF8"/>
    <property type="match status" value="1"/>
</dbReference>
<evidence type="ECO:0000256" key="8">
    <source>
        <dbReference type="SAM" id="MobiDB-lite"/>
    </source>
</evidence>
<evidence type="ECO:0000256" key="2">
    <source>
        <dbReference type="ARBA" id="ARBA00008767"/>
    </source>
</evidence>
<comment type="subcellular location">
    <subcellularLocation>
        <location evidence="1">Nucleus</location>
    </subcellularLocation>
</comment>
<proteinExistence type="inferred from homology"/>
<dbReference type="Proteomes" id="UP000006790">
    <property type="component" value="Chromosome 4"/>
</dbReference>
<dbReference type="GO" id="GO:0006367">
    <property type="term" value="P:transcription initiation at RNA polymerase II promoter"/>
    <property type="evidence" value="ECO:0007669"/>
    <property type="project" value="TreeGrafter"/>
</dbReference>
<keyword evidence="4" id="KW-0805">Transcription regulation</keyword>
<organism evidence="10 11">
    <name type="scientific">Eremothecium cymbalariae (strain CBS 270.75 / DBVPG 7215 / KCTC 17166 / NRRL Y-17582)</name>
    <name type="common">Yeast</name>
    <dbReference type="NCBI Taxonomy" id="931890"/>
    <lineage>
        <taxon>Eukaryota</taxon>
        <taxon>Fungi</taxon>
        <taxon>Dikarya</taxon>
        <taxon>Ascomycota</taxon>
        <taxon>Saccharomycotina</taxon>
        <taxon>Saccharomycetes</taxon>
        <taxon>Saccharomycetales</taxon>
        <taxon>Saccharomycetaceae</taxon>
        <taxon>Eremothecium</taxon>
    </lineage>
</organism>
<reference evidence="11" key="1">
    <citation type="journal article" date="2012" name="G3 (Bethesda)">
        <title>Pichia sorbitophila, an interspecies yeast hybrid reveals early steps of genome resolution following polyploidization.</title>
        <authorList>
            <person name="Leh Louis V."/>
            <person name="Despons L."/>
            <person name="Friedrich A."/>
            <person name="Martin T."/>
            <person name="Durrens P."/>
            <person name="Casaregola S."/>
            <person name="Neuveglise C."/>
            <person name="Fairhead C."/>
            <person name="Marck C."/>
            <person name="Cruz J.A."/>
            <person name="Straub M.L."/>
            <person name="Kugler V."/>
            <person name="Sacerdot C."/>
            <person name="Uzunov Z."/>
            <person name="Thierry A."/>
            <person name="Weiss S."/>
            <person name="Bleykasten C."/>
            <person name="De Montigny J."/>
            <person name="Jacques N."/>
            <person name="Jung P."/>
            <person name="Lemaire M."/>
            <person name="Mallet S."/>
            <person name="Morel G."/>
            <person name="Richard G.F."/>
            <person name="Sarkar A."/>
            <person name="Savel G."/>
            <person name="Schacherer J."/>
            <person name="Seret M.L."/>
            <person name="Talla E."/>
            <person name="Samson G."/>
            <person name="Jubin C."/>
            <person name="Poulain J."/>
            <person name="Vacherie B."/>
            <person name="Barbe V."/>
            <person name="Pelletier E."/>
            <person name="Sherman D.J."/>
            <person name="Westhof E."/>
            <person name="Weissenbach J."/>
            <person name="Baret P.V."/>
            <person name="Wincker P."/>
            <person name="Gaillardin C."/>
            <person name="Dujon B."/>
            <person name="Souciet J.L."/>
        </authorList>
    </citation>
    <scope>NUCLEOTIDE SEQUENCE [LARGE SCALE GENOMIC DNA]</scope>
    <source>
        <strain evidence="11">CBS 270.75 / DBVPG 7215 / KCTC 17166 / NRRL Y-17582</strain>
    </source>
</reference>
<evidence type="ECO:0000256" key="6">
    <source>
        <dbReference type="ARBA" id="ARBA00023242"/>
    </source>
</evidence>
<dbReference type="eggNOG" id="KOG4336">
    <property type="taxonomic scope" value="Eukaryota"/>
</dbReference>
<name>G8JSB6_ERECY</name>
<dbReference type="FunCoup" id="G8JSB6">
    <property type="interactions" value="247"/>
</dbReference>
<evidence type="ECO:0000256" key="5">
    <source>
        <dbReference type="ARBA" id="ARBA00023163"/>
    </source>
</evidence>
<evidence type="ECO:0000256" key="3">
    <source>
        <dbReference type="ARBA" id="ARBA00017307"/>
    </source>
</evidence>
<dbReference type="OrthoDB" id="2193813at2759"/>
<keyword evidence="6" id="KW-0539">Nucleus</keyword>
<dbReference type="OMA" id="NICISNF"/>
<dbReference type="RefSeq" id="XP_003646455.1">
    <property type="nucleotide sequence ID" value="XM_003646407.1"/>
</dbReference>
<evidence type="ECO:0000256" key="7">
    <source>
        <dbReference type="SAM" id="Coils"/>
    </source>
</evidence>
<gene>
    <name evidence="10" type="ordered locus">Ecym_4609</name>
</gene>
<evidence type="ECO:0000313" key="10">
    <source>
        <dbReference type="EMBL" id="AET39638.1"/>
    </source>
</evidence>
<dbReference type="PANTHER" id="PTHR46469">
    <property type="entry name" value="TRANSCRIPTION INITIATION FACTOR TFIID SUBUNIT 8"/>
    <property type="match status" value="1"/>
</dbReference>
<dbReference type="GO" id="GO:0005669">
    <property type="term" value="C:transcription factor TFIID complex"/>
    <property type="evidence" value="ECO:0007669"/>
    <property type="project" value="InterPro"/>
</dbReference>
<evidence type="ECO:0000259" key="9">
    <source>
        <dbReference type="Pfam" id="PF10406"/>
    </source>
</evidence>
<protein>
    <recommendedName>
        <fullName evidence="3">Transcription initiation factor TFIID subunit 8</fullName>
    </recommendedName>
</protein>
<keyword evidence="5" id="KW-0804">Transcription</keyword>
<dbReference type="InterPro" id="IPR019473">
    <property type="entry name" value="TFIID_su8_C"/>
</dbReference>
<dbReference type="HOGENOM" id="CLU_030592_1_0_1"/>
<dbReference type="PANTHER" id="PTHR46469:SF1">
    <property type="entry name" value="TRANSCRIPTION INITIATION FACTOR TFIID SUBUNIT 8"/>
    <property type="match status" value="1"/>
</dbReference>
<dbReference type="KEGG" id="erc:Ecym_4609"/>
<feature type="compositionally biased region" description="Polar residues" evidence="8">
    <location>
        <begin position="485"/>
        <end position="499"/>
    </location>
</feature>
<dbReference type="GeneID" id="11470172"/>
<evidence type="ECO:0000256" key="4">
    <source>
        <dbReference type="ARBA" id="ARBA00023015"/>
    </source>
</evidence>
<keyword evidence="7" id="KW-0175">Coiled coil</keyword>
<feature type="region of interest" description="Disordered" evidence="8">
    <location>
        <begin position="458"/>
        <end position="520"/>
    </location>
</feature>